<comment type="caution">
    <text evidence="2">The sequence shown here is derived from an EMBL/GenBank/DDBJ whole genome shotgun (WGS) entry which is preliminary data.</text>
</comment>
<evidence type="ECO:0000256" key="1">
    <source>
        <dbReference type="SAM" id="Phobius"/>
    </source>
</evidence>
<keyword evidence="1" id="KW-0472">Membrane</keyword>
<feature type="transmembrane region" description="Helical" evidence="1">
    <location>
        <begin position="6"/>
        <end position="27"/>
    </location>
</feature>
<feature type="non-terminal residue" evidence="2">
    <location>
        <position position="52"/>
    </location>
</feature>
<protein>
    <submittedName>
        <fullName evidence="2">Uncharacterized protein</fullName>
    </submittedName>
</protein>
<reference evidence="2 3" key="2">
    <citation type="journal article" date="2018" name="New Phytol.">
        <title>High intraspecific genome diversity in the model arbuscular mycorrhizal symbiont Rhizophagus irregularis.</title>
        <authorList>
            <person name="Chen E.C.H."/>
            <person name="Morin E."/>
            <person name="Beaudet D."/>
            <person name="Noel J."/>
            <person name="Yildirir G."/>
            <person name="Ndikumana S."/>
            <person name="Charron P."/>
            <person name="St-Onge C."/>
            <person name="Giorgi J."/>
            <person name="Kruger M."/>
            <person name="Marton T."/>
            <person name="Ropars J."/>
            <person name="Grigoriev I.V."/>
            <person name="Hainaut M."/>
            <person name="Henrissat B."/>
            <person name="Roux C."/>
            <person name="Martin F."/>
            <person name="Corradi N."/>
        </authorList>
    </citation>
    <scope>NUCLEOTIDE SEQUENCE [LARGE SCALE GENOMIC DNA]</scope>
    <source>
        <strain evidence="2 3">DAOM 197198</strain>
    </source>
</reference>
<reference evidence="2 3" key="1">
    <citation type="journal article" date="2013" name="Proc. Natl. Acad. Sci. U.S.A.">
        <title>Genome of an arbuscular mycorrhizal fungus provides insight into the oldest plant symbiosis.</title>
        <authorList>
            <person name="Tisserant E."/>
            <person name="Malbreil M."/>
            <person name="Kuo A."/>
            <person name="Kohler A."/>
            <person name="Symeonidi A."/>
            <person name="Balestrini R."/>
            <person name="Charron P."/>
            <person name="Duensing N."/>
            <person name="Frei Dit Frey N."/>
            <person name="Gianinazzi-Pearson V."/>
            <person name="Gilbert L.B."/>
            <person name="Handa Y."/>
            <person name="Herr J.R."/>
            <person name="Hijri M."/>
            <person name="Koul R."/>
            <person name="Kawaguchi M."/>
            <person name="Krajinski F."/>
            <person name="Lammers P.J."/>
            <person name="Masclaux F.G."/>
            <person name="Murat C."/>
            <person name="Morin E."/>
            <person name="Ndikumana S."/>
            <person name="Pagni M."/>
            <person name="Petitpierre D."/>
            <person name="Requena N."/>
            <person name="Rosikiewicz P."/>
            <person name="Riley R."/>
            <person name="Saito K."/>
            <person name="San Clemente H."/>
            <person name="Shapiro H."/>
            <person name="van Tuinen D."/>
            <person name="Becard G."/>
            <person name="Bonfante P."/>
            <person name="Paszkowski U."/>
            <person name="Shachar-Hill Y.Y."/>
            <person name="Tuskan G.A."/>
            <person name="Young P.W."/>
            <person name="Sanders I.R."/>
            <person name="Henrissat B."/>
            <person name="Rensing S.A."/>
            <person name="Grigoriev I.V."/>
            <person name="Corradi N."/>
            <person name="Roux C."/>
            <person name="Martin F."/>
        </authorList>
    </citation>
    <scope>NUCLEOTIDE SEQUENCE [LARGE SCALE GENOMIC DNA]</scope>
    <source>
        <strain evidence="2 3">DAOM 197198</strain>
    </source>
</reference>
<dbReference type="EMBL" id="AUPC02000025">
    <property type="protein sequence ID" value="POG79387.1"/>
    <property type="molecule type" value="Genomic_DNA"/>
</dbReference>
<keyword evidence="1" id="KW-1133">Transmembrane helix</keyword>
<sequence>MIDTNIIFFTLYTNIFASFLPCSHFLYKFNIQILKYFFNSSFPSIVSSPGTI</sequence>
<proteinExistence type="predicted"/>
<evidence type="ECO:0000313" key="3">
    <source>
        <dbReference type="Proteomes" id="UP000018888"/>
    </source>
</evidence>
<dbReference type="Proteomes" id="UP000018888">
    <property type="component" value="Unassembled WGS sequence"/>
</dbReference>
<organism evidence="2 3">
    <name type="scientific">Rhizophagus irregularis (strain DAOM 181602 / DAOM 197198 / MUCL 43194)</name>
    <name type="common">Arbuscular mycorrhizal fungus</name>
    <name type="synonym">Glomus intraradices</name>
    <dbReference type="NCBI Taxonomy" id="747089"/>
    <lineage>
        <taxon>Eukaryota</taxon>
        <taxon>Fungi</taxon>
        <taxon>Fungi incertae sedis</taxon>
        <taxon>Mucoromycota</taxon>
        <taxon>Glomeromycotina</taxon>
        <taxon>Glomeromycetes</taxon>
        <taxon>Glomerales</taxon>
        <taxon>Glomeraceae</taxon>
        <taxon>Rhizophagus</taxon>
    </lineage>
</organism>
<dbReference type="AlphaFoldDB" id="A0A2P4QP00"/>
<gene>
    <name evidence="2" type="ORF">GLOIN_2v1527332</name>
</gene>
<name>A0A2P4QP00_RHIID</name>
<keyword evidence="1" id="KW-0812">Transmembrane</keyword>
<accession>A0A2P4QP00</accession>
<evidence type="ECO:0000313" key="2">
    <source>
        <dbReference type="EMBL" id="POG79387.1"/>
    </source>
</evidence>
<keyword evidence="3" id="KW-1185">Reference proteome</keyword>